<dbReference type="EMBL" id="LQQR01000029">
    <property type="protein sequence ID" value="KZE16139.1"/>
    <property type="molecule type" value="Genomic_DNA"/>
</dbReference>
<dbReference type="STRING" id="33889.AVW13_14540"/>
<protein>
    <submittedName>
        <fullName evidence="3">DUF3052 domain-containing protein</fullName>
    </submittedName>
    <submittedName>
        <fullName evidence="4">Protein of uncharacterized function (DUF3052)</fullName>
    </submittedName>
</protein>
<proteinExistence type="predicted"/>
<evidence type="ECO:0000313" key="6">
    <source>
        <dbReference type="Proteomes" id="UP000216867"/>
    </source>
</evidence>
<reference evidence="2 6" key="3">
    <citation type="submission" date="2017-04" db="EMBL/GenBank/DDBJ databases">
        <title>Kefir bacterial isolates.</title>
        <authorList>
            <person name="Kim Y."/>
            <person name="Blasche S."/>
            <person name="Patil K.R."/>
        </authorList>
    </citation>
    <scope>NUCLEOTIDE SEQUENCE [LARGE SCALE GENOMIC DNA]</scope>
    <source>
        <strain evidence="2 6">OG2</strain>
    </source>
</reference>
<dbReference type="Proteomes" id="UP000076612">
    <property type="component" value="Unassembled WGS sequence"/>
</dbReference>
<evidence type="ECO:0000313" key="3">
    <source>
        <dbReference type="EMBL" id="QPS32752.1"/>
    </source>
</evidence>
<dbReference type="InterPro" id="IPR021412">
    <property type="entry name" value="DUF3052"/>
</dbReference>
<evidence type="ECO:0000313" key="1">
    <source>
        <dbReference type="EMBL" id="KZE16139.1"/>
    </source>
</evidence>
<organism evidence="2 6">
    <name type="scientific">Brevibacterium casei</name>
    <dbReference type="NCBI Taxonomy" id="33889"/>
    <lineage>
        <taxon>Bacteria</taxon>
        <taxon>Bacillati</taxon>
        <taxon>Actinomycetota</taxon>
        <taxon>Actinomycetes</taxon>
        <taxon>Micrococcales</taxon>
        <taxon>Brevibacteriaceae</taxon>
        <taxon>Brevibacterium</taxon>
    </lineage>
</organism>
<sequence length="147" mass="15761">MSNSASERTSSTSTLATELGQNLGLESGDYVQEIGYDDDVDLQLCQAIETIIGEKIADGDVDDVFDVILMWWRADDDDLIDGLVDAQVTLKDGGVVWLLTPKASRPGHITPAEISEAAPTAGMHVTSTVSAAEDWAGFRLVGKKNYS</sequence>
<evidence type="ECO:0000313" key="2">
    <source>
        <dbReference type="EMBL" id="PAK93005.1"/>
    </source>
</evidence>
<dbReference type="GeneID" id="99772790"/>
<gene>
    <name evidence="1" type="ORF">AVW13_14540</name>
    <name evidence="2" type="ORF">B8X04_16485</name>
    <name evidence="3" type="ORF">I6G59_12220</name>
    <name evidence="4" type="ORF">NCTC12391_01157</name>
</gene>
<dbReference type="EMBL" id="NCWY01000022">
    <property type="protein sequence ID" value="PAK93005.1"/>
    <property type="molecule type" value="Genomic_DNA"/>
</dbReference>
<dbReference type="KEGG" id="bcau:I6G59_12220"/>
<reference evidence="3 8" key="5">
    <citation type="submission" date="2020-12" db="EMBL/GenBank/DDBJ databases">
        <title>FDA dAtabase for Regulatory Grade micrObial Sequences (FDA-ARGOS): Supporting development and validation of Infectious Disease Dx tests.</title>
        <authorList>
            <person name="Sproer C."/>
            <person name="Gronow S."/>
            <person name="Severitt S."/>
            <person name="Schroder I."/>
            <person name="Tallon L."/>
            <person name="Sadzewicz L."/>
            <person name="Zhao X."/>
            <person name="Boylan J."/>
            <person name="Ott S."/>
            <person name="Bowen H."/>
            <person name="Vavikolanu K."/>
            <person name="Mehta A."/>
            <person name="Aluvathingal J."/>
            <person name="Nadendla S."/>
            <person name="Lowell S."/>
            <person name="Myers T."/>
            <person name="Yan Y."/>
            <person name="Sichtig H."/>
        </authorList>
    </citation>
    <scope>NUCLEOTIDE SEQUENCE [LARGE SCALE GENOMIC DNA]</scope>
    <source>
        <strain evidence="3 8">FDAARGOS_902</strain>
    </source>
</reference>
<dbReference type="EMBL" id="CAACXN010000014">
    <property type="protein sequence ID" value="VEW12017.1"/>
    <property type="molecule type" value="Genomic_DNA"/>
</dbReference>
<dbReference type="AlphaFoldDB" id="A0A165DLZ7"/>
<reference evidence="4 7" key="4">
    <citation type="submission" date="2019-02" db="EMBL/GenBank/DDBJ databases">
        <authorList>
            <consortium name="Pathogen Informatics"/>
        </authorList>
    </citation>
    <scope>NUCLEOTIDE SEQUENCE [LARGE SCALE GENOMIC DNA]</scope>
    <source>
        <strain evidence="4 7">3012STDY7078520</strain>
    </source>
</reference>
<dbReference type="EMBL" id="CP065682">
    <property type="protein sequence ID" value="QPS32752.1"/>
    <property type="molecule type" value="Genomic_DNA"/>
</dbReference>
<name>A0A165DLZ7_9MICO</name>
<dbReference type="Proteomes" id="UP000386281">
    <property type="component" value="Unassembled WGS sequence"/>
</dbReference>
<reference evidence="5" key="1">
    <citation type="submission" date="2016-01" db="EMBL/GenBank/DDBJ databases">
        <title>Draft genome of Chromobacterium sp. F49.</title>
        <authorList>
            <person name="Hong K.W."/>
        </authorList>
    </citation>
    <scope>NUCLEOTIDE SEQUENCE [LARGE SCALE GENOMIC DNA]</scope>
    <source>
        <strain evidence="5">M40</strain>
    </source>
</reference>
<dbReference type="Proteomes" id="UP000216867">
    <property type="component" value="Unassembled WGS sequence"/>
</dbReference>
<evidence type="ECO:0000313" key="4">
    <source>
        <dbReference type="EMBL" id="VEW12017.1"/>
    </source>
</evidence>
<evidence type="ECO:0000313" key="8">
    <source>
        <dbReference type="Proteomes" id="UP000594979"/>
    </source>
</evidence>
<reference evidence="1" key="2">
    <citation type="submission" date="2016-01" db="EMBL/GenBank/DDBJ databases">
        <authorList>
            <person name="Hong K.W."/>
        </authorList>
    </citation>
    <scope>NUCLEOTIDE SEQUENCE</scope>
    <source>
        <strain evidence="1">M40</strain>
    </source>
</reference>
<dbReference type="Pfam" id="PF11253">
    <property type="entry name" value="DUF3052"/>
    <property type="match status" value="1"/>
</dbReference>
<evidence type="ECO:0000313" key="5">
    <source>
        <dbReference type="Proteomes" id="UP000076612"/>
    </source>
</evidence>
<evidence type="ECO:0000313" key="7">
    <source>
        <dbReference type="Proteomes" id="UP000386281"/>
    </source>
</evidence>
<dbReference type="RefSeq" id="WP_009375624.1">
    <property type="nucleotide sequence ID" value="NZ_CAACXN010000014.1"/>
</dbReference>
<accession>A0A165DLZ7</accession>
<dbReference type="Proteomes" id="UP000594979">
    <property type="component" value="Chromosome"/>
</dbReference>